<evidence type="ECO:0000313" key="6">
    <source>
        <dbReference type="EMBL" id="KAG6463023.1"/>
    </source>
</evidence>
<organism evidence="6 7">
    <name type="scientific">Manduca sexta</name>
    <name type="common">Tobacco hawkmoth</name>
    <name type="synonym">Tobacco hornworm</name>
    <dbReference type="NCBI Taxonomy" id="7130"/>
    <lineage>
        <taxon>Eukaryota</taxon>
        <taxon>Metazoa</taxon>
        <taxon>Ecdysozoa</taxon>
        <taxon>Arthropoda</taxon>
        <taxon>Hexapoda</taxon>
        <taxon>Insecta</taxon>
        <taxon>Pterygota</taxon>
        <taxon>Neoptera</taxon>
        <taxon>Endopterygota</taxon>
        <taxon>Lepidoptera</taxon>
        <taxon>Glossata</taxon>
        <taxon>Ditrysia</taxon>
        <taxon>Bombycoidea</taxon>
        <taxon>Sphingidae</taxon>
        <taxon>Sphinginae</taxon>
        <taxon>Sphingini</taxon>
        <taxon>Manduca</taxon>
    </lineage>
</organism>
<feature type="domain" description="PPIase cyclophilin-type" evidence="5">
    <location>
        <begin position="398"/>
        <end position="447"/>
    </location>
</feature>
<protein>
    <recommendedName>
        <fullName evidence="1">peptidylprolyl isomerase</fullName>
        <ecNumber evidence="1">5.2.1.8</ecNumber>
    </recommendedName>
</protein>
<evidence type="ECO:0000256" key="1">
    <source>
        <dbReference type="ARBA" id="ARBA00013194"/>
    </source>
</evidence>
<dbReference type="InterPro" id="IPR002130">
    <property type="entry name" value="Cyclophilin-type_PPIase_dom"/>
</dbReference>
<dbReference type="PANTHER" id="PTHR45625">
    <property type="entry name" value="PEPTIDYL-PROLYL CIS-TRANS ISOMERASE-RELATED"/>
    <property type="match status" value="1"/>
</dbReference>
<dbReference type="InterPro" id="IPR001680">
    <property type="entry name" value="WD40_rpt"/>
</dbReference>
<keyword evidence="3" id="KW-0413">Isomerase</keyword>
<evidence type="ECO:0000256" key="3">
    <source>
        <dbReference type="ARBA" id="ARBA00023235"/>
    </source>
</evidence>
<dbReference type="GO" id="GO:0003755">
    <property type="term" value="F:peptidyl-prolyl cis-trans isomerase activity"/>
    <property type="evidence" value="ECO:0007669"/>
    <property type="project" value="UniProtKB-KW"/>
</dbReference>
<evidence type="ECO:0000256" key="2">
    <source>
        <dbReference type="ARBA" id="ARBA00023110"/>
    </source>
</evidence>
<dbReference type="AlphaFoldDB" id="A0A922CZI7"/>
<comment type="caution">
    <text evidence="6">The sequence shown here is derived from an EMBL/GenBank/DDBJ whole genome shotgun (WGS) entry which is preliminary data.</text>
</comment>
<evidence type="ECO:0000313" key="7">
    <source>
        <dbReference type="Proteomes" id="UP000791440"/>
    </source>
</evidence>
<reference evidence="6" key="2">
    <citation type="submission" date="2020-12" db="EMBL/GenBank/DDBJ databases">
        <authorList>
            <person name="Kanost M."/>
        </authorList>
    </citation>
    <scope>NUCLEOTIDE SEQUENCE</scope>
</reference>
<gene>
    <name evidence="6" type="ORF">O3G_MSEX013615</name>
</gene>
<dbReference type="SMART" id="SM00320">
    <property type="entry name" value="WD40"/>
    <property type="match status" value="3"/>
</dbReference>
<dbReference type="InterPro" id="IPR044666">
    <property type="entry name" value="Cyclophilin_A-like"/>
</dbReference>
<name>A0A922CZI7_MANSE</name>
<dbReference type="PROSITE" id="PS50072">
    <property type="entry name" value="CSA_PPIASE_2"/>
    <property type="match status" value="1"/>
</dbReference>
<evidence type="ECO:0000259" key="5">
    <source>
        <dbReference type="PROSITE" id="PS50072"/>
    </source>
</evidence>
<reference evidence="6" key="1">
    <citation type="journal article" date="2016" name="Insect Biochem. Mol. Biol.">
        <title>Multifaceted biological insights from a draft genome sequence of the tobacco hornworm moth, Manduca sexta.</title>
        <authorList>
            <person name="Kanost M.R."/>
            <person name="Arrese E.L."/>
            <person name="Cao X."/>
            <person name="Chen Y.R."/>
            <person name="Chellapilla S."/>
            <person name="Goldsmith M.R."/>
            <person name="Grosse-Wilde E."/>
            <person name="Heckel D.G."/>
            <person name="Herndon N."/>
            <person name="Jiang H."/>
            <person name="Papanicolaou A."/>
            <person name="Qu J."/>
            <person name="Soulages J.L."/>
            <person name="Vogel H."/>
            <person name="Walters J."/>
            <person name="Waterhouse R.M."/>
            <person name="Ahn S.J."/>
            <person name="Almeida F.C."/>
            <person name="An C."/>
            <person name="Aqrawi P."/>
            <person name="Bretschneider A."/>
            <person name="Bryant W.B."/>
            <person name="Bucks S."/>
            <person name="Chao H."/>
            <person name="Chevignon G."/>
            <person name="Christen J.M."/>
            <person name="Clarke D.F."/>
            <person name="Dittmer N.T."/>
            <person name="Ferguson L.C.F."/>
            <person name="Garavelou S."/>
            <person name="Gordon K.H.J."/>
            <person name="Gunaratna R.T."/>
            <person name="Han Y."/>
            <person name="Hauser F."/>
            <person name="He Y."/>
            <person name="Heidel-Fischer H."/>
            <person name="Hirsh A."/>
            <person name="Hu Y."/>
            <person name="Jiang H."/>
            <person name="Kalra D."/>
            <person name="Klinner C."/>
            <person name="Konig C."/>
            <person name="Kovar C."/>
            <person name="Kroll A.R."/>
            <person name="Kuwar S.S."/>
            <person name="Lee S.L."/>
            <person name="Lehman R."/>
            <person name="Li K."/>
            <person name="Li Z."/>
            <person name="Liang H."/>
            <person name="Lovelace S."/>
            <person name="Lu Z."/>
            <person name="Mansfield J.H."/>
            <person name="McCulloch K.J."/>
            <person name="Mathew T."/>
            <person name="Morton B."/>
            <person name="Muzny D.M."/>
            <person name="Neunemann D."/>
            <person name="Ongeri F."/>
            <person name="Pauchet Y."/>
            <person name="Pu L.L."/>
            <person name="Pyrousis I."/>
            <person name="Rao X.J."/>
            <person name="Redding A."/>
            <person name="Roesel C."/>
            <person name="Sanchez-Gracia A."/>
            <person name="Schaack S."/>
            <person name="Shukla A."/>
            <person name="Tetreau G."/>
            <person name="Wang Y."/>
            <person name="Xiong G.H."/>
            <person name="Traut W."/>
            <person name="Walsh T.K."/>
            <person name="Worley K.C."/>
            <person name="Wu D."/>
            <person name="Wu W."/>
            <person name="Wu Y.Q."/>
            <person name="Zhang X."/>
            <person name="Zou Z."/>
            <person name="Zucker H."/>
            <person name="Briscoe A.D."/>
            <person name="Burmester T."/>
            <person name="Clem R.J."/>
            <person name="Feyereisen R."/>
            <person name="Grimmelikhuijzen C.J.P."/>
            <person name="Hamodrakas S.J."/>
            <person name="Hansson B.S."/>
            <person name="Huguet E."/>
            <person name="Jermiin L.S."/>
            <person name="Lan Q."/>
            <person name="Lehman H.K."/>
            <person name="Lorenzen M."/>
            <person name="Merzendorfer H."/>
            <person name="Michalopoulos I."/>
            <person name="Morton D.B."/>
            <person name="Muthukrishnan S."/>
            <person name="Oakeshott J.G."/>
            <person name="Palmer W."/>
            <person name="Park Y."/>
            <person name="Passarelli A.L."/>
            <person name="Rozas J."/>
            <person name="Schwartz L.M."/>
            <person name="Smith W."/>
            <person name="Southgate A."/>
            <person name="Vilcinskas A."/>
            <person name="Vogt R."/>
            <person name="Wang P."/>
            <person name="Werren J."/>
            <person name="Yu X.Q."/>
            <person name="Zhou J.J."/>
            <person name="Brown S.J."/>
            <person name="Scherer S.E."/>
            <person name="Richards S."/>
            <person name="Blissard G.W."/>
        </authorList>
    </citation>
    <scope>NUCLEOTIDE SEQUENCE</scope>
</reference>
<dbReference type="Proteomes" id="UP000791440">
    <property type="component" value="Unassembled WGS sequence"/>
</dbReference>
<dbReference type="PANTHER" id="PTHR45625:SF4">
    <property type="entry name" value="PEPTIDYLPROLYL ISOMERASE DOMAIN AND WD REPEAT-CONTAINING PROTEIN 1"/>
    <property type="match status" value="1"/>
</dbReference>
<dbReference type="EMBL" id="JH668923">
    <property type="protein sequence ID" value="KAG6463023.1"/>
    <property type="molecule type" value="Genomic_DNA"/>
</dbReference>
<keyword evidence="7" id="KW-1185">Reference proteome</keyword>
<proteinExistence type="predicted"/>
<dbReference type="Pfam" id="PF00160">
    <property type="entry name" value="Pro_isomerase"/>
    <property type="match status" value="1"/>
</dbReference>
<feature type="region of interest" description="Disordered" evidence="4">
    <location>
        <begin position="1"/>
        <end position="36"/>
    </location>
</feature>
<evidence type="ECO:0000256" key="4">
    <source>
        <dbReference type="SAM" id="MobiDB-lite"/>
    </source>
</evidence>
<accession>A0A922CZI7</accession>
<dbReference type="EC" id="5.2.1.8" evidence="1"/>
<keyword evidence="2" id="KW-0697">Rotamase</keyword>
<dbReference type="Pfam" id="PF00400">
    <property type="entry name" value="WD40"/>
    <property type="match status" value="2"/>
</dbReference>
<sequence length="458" mass="52130">MTSEKRPGSEDTPGDAEESENWIGPMPSEATKPKPKKRKVLEFESLYIENLPSSETYEHSYMHRDVVTHVVVTKTDFIITVSQDGHLKFWKKQDEGIEFVKHFRCHLAPIADVAANSTGSLLCTISSEKTVKVFDVVNFDMINMMTIEFEPYRVEWKPVVTMKYNPVFEAAVSVDKAGIVEYWTGPKHEYCFPKNVRFESKLDTDLFDFVKNKTYPTGLAFSPDGKKMASISLDRKVRVFHFATGKLHKVLDESLQRFQELQHQTQQLPNMEFGRRMAAERDLEKSDSVHLANVLFDASGHFVVYATMLGVKIVNLTTNRCVAMLGKPENLRPLHLALFQVRNGRKNNLFHDNGHFVVYATMLGVKIVNLTTNRCVAMLGKPENLRPLHLALFQAIIHTSVGDVHVRLFGKDVPRSAENFSVHARNGYYNGHIFHRVIKGFMVQTGDPTAIHQQLIHA</sequence>